<reference evidence="4" key="1">
    <citation type="journal article" date="2023" name="Plant J.">
        <title>The genome of the king protea, Protea cynaroides.</title>
        <authorList>
            <person name="Chang J."/>
            <person name="Duong T.A."/>
            <person name="Schoeman C."/>
            <person name="Ma X."/>
            <person name="Roodt D."/>
            <person name="Barker N."/>
            <person name="Li Z."/>
            <person name="Van de Peer Y."/>
            <person name="Mizrachi E."/>
        </authorList>
    </citation>
    <scope>NUCLEOTIDE SEQUENCE</scope>
    <source>
        <tissue evidence="4">Young leaves</tissue>
    </source>
</reference>
<evidence type="ECO:0000256" key="2">
    <source>
        <dbReference type="ARBA" id="ARBA00022679"/>
    </source>
</evidence>
<dbReference type="Proteomes" id="UP001141806">
    <property type="component" value="Unassembled WGS sequence"/>
</dbReference>
<dbReference type="PANTHER" id="PTHR31147">
    <property type="entry name" value="ACYL TRANSFERASE 4"/>
    <property type="match status" value="1"/>
</dbReference>
<dbReference type="SUPFAM" id="SSF52777">
    <property type="entry name" value="CoA-dependent acyltransferases"/>
    <property type="match status" value="1"/>
</dbReference>
<protein>
    <submittedName>
        <fullName evidence="4">Uncharacterized protein</fullName>
    </submittedName>
</protein>
<evidence type="ECO:0000256" key="3">
    <source>
        <dbReference type="ARBA" id="ARBA00023315"/>
    </source>
</evidence>
<accession>A0A9Q0H0E9</accession>
<dbReference type="Gene3D" id="3.30.559.10">
    <property type="entry name" value="Chloramphenicol acetyltransferase-like domain"/>
    <property type="match status" value="2"/>
</dbReference>
<dbReference type="PANTHER" id="PTHR31147:SF1">
    <property type="entry name" value="ACYL TRANSFERASE 4"/>
    <property type="match status" value="1"/>
</dbReference>
<proteinExistence type="inferred from homology"/>
<dbReference type="EMBL" id="JAMYWD010000011">
    <property type="protein sequence ID" value="KAJ4956909.1"/>
    <property type="molecule type" value="Genomic_DNA"/>
</dbReference>
<name>A0A9Q0H0E9_9MAGN</name>
<organism evidence="4 5">
    <name type="scientific">Protea cynaroides</name>
    <dbReference type="NCBI Taxonomy" id="273540"/>
    <lineage>
        <taxon>Eukaryota</taxon>
        <taxon>Viridiplantae</taxon>
        <taxon>Streptophyta</taxon>
        <taxon>Embryophyta</taxon>
        <taxon>Tracheophyta</taxon>
        <taxon>Spermatophyta</taxon>
        <taxon>Magnoliopsida</taxon>
        <taxon>Proteales</taxon>
        <taxon>Proteaceae</taxon>
        <taxon>Protea</taxon>
    </lineage>
</organism>
<evidence type="ECO:0000313" key="4">
    <source>
        <dbReference type="EMBL" id="KAJ4956909.1"/>
    </source>
</evidence>
<gene>
    <name evidence="4" type="ORF">NE237_013692</name>
</gene>
<evidence type="ECO:0000313" key="5">
    <source>
        <dbReference type="Proteomes" id="UP001141806"/>
    </source>
</evidence>
<keyword evidence="2" id="KW-0808">Transferase</keyword>
<keyword evidence="3" id="KW-0012">Acyltransferase</keyword>
<dbReference type="OrthoDB" id="1918817at2759"/>
<dbReference type="AlphaFoldDB" id="A0A9Q0H0E9"/>
<keyword evidence="5" id="KW-1185">Reference proteome</keyword>
<dbReference type="InterPro" id="IPR050898">
    <property type="entry name" value="Plant_acyltransferase"/>
</dbReference>
<dbReference type="InterPro" id="IPR023213">
    <property type="entry name" value="CAT-like_dom_sf"/>
</dbReference>
<evidence type="ECO:0000256" key="1">
    <source>
        <dbReference type="ARBA" id="ARBA00009861"/>
    </source>
</evidence>
<dbReference type="Pfam" id="PF02458">
    <property type="entry name" value="Transferase"/>
    <property type="match status" value="1"/>
</dbReference>
<comment type="similarity">
    <text evidence="1">Belongs to the plant acyltransferase family.</text>
</comment>
<dbReference type="GO" id="GO:0016746">
    <property type="term" value="F:acyltransferase activity"/>
    <property type="evidence" value="ECO:0007669"/>
    <property type="project" value="UniProtKB-KW"/>
</dbReference>
<sequence length="484" mass="54028">MLGTIASYLPLTSFPHSMVLKNPSFRLSNDVTMLTPVAIRLSSGYQGRRTYSVKASYGIVEALKVSKSKPVLVCPTMKTYDEFYYLSPLDEALMGPLDILFSFEMDGKRTENLFETIKKALAKALVHFYPLAGRFKQDPDGRFMVKCTGEGVPFVEAVANCDLREFGDFAIPDLPKQRQLIHACSEAKNLFDIPPFAVQVTRFLCGGIVLGIAINHCMCDGAALMAFMKSWAELARGLPLSVPPFLDRSIMKPRQLLNNVSPMREDVLRVPLLRRDEQSLFKSFCFDPQKLMHLKKIAMEDGTIKRVTDFELIIAFIWCARTKALKINIAEPAKLLIAMDGRKRLGSSLPKGYFGNAIYLPCCECSAGELIERPLSFAVGKIKSTIESKHIQLLDNKIEVTSKKISLDEAFLVSKWSRLPSSDIDFGWGSPKQFTWASPQKEIAIVNAESKGSKNKILTLGLPPPDMKALEEIMESDMGMRACI</sequence>
<comment type="caution">
    <text evidence="4">The sequence shown here is derived from an EMBL/GenBank/DDBJ whole genome shotgun (WGS) entry which is preliminary data.</text>
</comment>